<reference evidence="3" key="1">
    <citation type="journal article" date="2020" name="Appl. Environ. Microbiol.">
        <title>Medium-Chain Fatty Acid Synthesis by 'Candidatus Weimeria bifida' gen. nov., sp. nov., and 'Candidatus Pseudoramibacter fermentans' sp. nov.</title>
        <authorList>
            <person name="Scarborough M.J."/>
            <person name="Myers K.S."/>
            <person name="Donohue T.J."/>
            <person name="Noguera D.R."/>
        </authorList>
    </citation>
    <scope>NUCLEOTIDE SEQUENCE</scope>
    <source>
        <strain evidence="3">EUB1.1</strain>
    </source>
</reference>
<organism evidence="3 4">
    <name type="scientific">Candidatus Pseudoramibacter fermentans</name>
    <dbReference type="NCBI Taxonomy" id="2594427"/>
    <lineage>
        <taxon>Bacteria</taxon>
        <taxon>Bacillati</taxon>
        <taxon>Bacillota</taxon>
        <taxon>Clostridia</taxon>
        <taxon>Eubacteriales</taxon>
        <taxon>Eubacteriaceae</taxon>
        <taxon>Pseudoramibacter</taxon>
    </lineage>
</organism>
<feature type="region of interest" description="Disordered" evidence="1">
    <location>
        <begin position="1"/>
        <end position="85"/>
    </location>
</feature>
<feature type="compositionally biased region" description="Basic and acidic residues" evidence="1">
    <location>
        <begin position="1"/>
        <end position="70"/>
    </location>
</feature>
<sequence>MFGKGKEEKREVKRNQKATRKELKAQKAHEKNVQKAEAHKIKEQRKEAKKQAKLEKKAAKNKQKLERKGEILPNGQNFEPDQNKKAGSYLQIDSIHGYMRIKTGISKYELRQTSDLLECKVFERDIKEDGSPVSAGKAAAGAILFGPAGAIVGGMMGKKGKDFCQSLMVRLRFKSTPEYQQIRLIETKTKLGSTIYRLSYQIAKRIQEICNEIILSNGIVTKPEEPALSDTPELSSQNYSVADEIAKFKALLDDGAITQEEYDAKKKQLLGL</sequence>
<evidence type="ECO:0000313" key="4">
    <source>
        <dbReference type="Proteomes" id="UP000473648"/>
    </source>
</evidence>
<evidence type="ECO:0000259" key="2">
    <source>
        <dbReference type="Pfam" id="PF09851"/>
    </source>
</evidence>
<comment type="caution">
    <text evidence="3">The sequence shown here is derived from an EMBL/GenBank/DDBJ whole genome shotgun (WGS) entry which is preliminary data.</text>
</comment>
<name>A0A6L5GSE4_9FIRM</name>
<keyword evidence="4" id="KW-1185">Reference proteome</keyword>
<dbReference type="AlphaFoldDB" id="A0A6L5GSE4"/>
<protein>
    <recommendedName>
        <fullName evidence="2">SHOCT domain-containing protein</fullName>
    </recommendedName>
</protein>
<gene>
    <name evidence="3" type="ORF">FRC53_07255</name>
</gene>
<accession>A0A6L5GSE4</accession>
<dbReference type="EMBL" id="VOGB01000005">
    <property type="protein sequence ID" value="MQM73189.1"/>
    <property type="molecule type" value="Genomic_DNA"/>
</dbReference>
<evidence type="ECO:0000313" key="3">
    <source>
        <dbReference type="EMBL" id="MQM73189.1"/>
    </source>
</evidence>
<evidence type="ECO:0000256" key="1">
    <source>
        <dbReference type="SAM" id="MobiDB-lite"/>
    </source>
</evidence>
<dbReference type="Pfam" id="PF09851">
    <property type="entry name" value="SHOCT"/>
    <property type="match status" value="1"/>
</dbReference>
<dbReference type="InterPro" id="IPR018649">
    <property type="entry name" value="SHOCT"/>
</dbReference>
<proteinExistence type="predicted"/>
<dbReference type="Proteomes" id="UP000473648">
    <property type="component" value="Unassembled WGS sequence"/>
</dbReference>
<feature type="domain" description="SHOCT" evidence="2">
    <location>
        <begin position="243"/>
        <end position="270"/>
    </location>
</feature>